<keyword evidence="2" id="KW-0472">Membrane</keyword>
<proteinExistence type="predicted"/>
<dbReference type="EMBL" id="MVBM01000019">
    <property type="protein sequence ID" value="OOK63391.1"/>
    <property type="molecule type" value="Genomic_DNA"/>
</dbReference>
<accession>A0A1V3WAW0</accession>
<keyword evidence="2" id="KW-0812">Transmembrane</keyword>
<keyword evidence="2" id="KW-0808">Transferase</keyword>
<evidence type="ECO:0000256" key="1">
    <source>
        <dbReference type="SAM" id="MobiDB-lite"/>
    </source>
</evidence>
<keyword evidence="2" id="KW-0012">Acyltransferase</keyword>
<dbReference type="Proteomes" id="UP000189229">
    <property type="component" value="Unassembled WGS sequence"/>
</dbReference>
<dbReference type="AlphaFoldDB" id="A0A1V3WAW0"/>
<comment type="caution">
    <text evidence="2">The sequence shown here is derived from an EMBL/GenBank/DDBJ whole genome shotgun (WGS) entry which is preliminary data.</text>
</comment>
<evidence type="ECO:0000313" key="3">
    <source>
        <dbReference type="Proteomes" id="UP000189229"/>
    </source>
</evidence>
<name>A0A1V3WAW0_MYCKA</name>
<sequence length="38" mass="4290">MPRTRLQPITVWSTNRNPGVVAGSASWSSRSNHRTPKR</sequence>
<feature type="region of interest" description="Disordered" evidence="1">
    <location>
        <begin position="1"/>
        <end position="38"/>
    </location>
</feature>
<protein>
    <submittedName>
        <fullName evidence="2">Transmembrane acyltransferase domain protein</fullName>
    </submittedName>
</protein>
<evidence type="ECO:0000313" key="2">
    <source>
        <dbReference type="EMBL" id="OOK63391.1"/>
    </source>
</evidence>
<dbReference type="GO" id="GO:0016746">
    <property type="term" value="F:acyltransferase activity"/>
    <property type="evidence" value="ECO:0007669"/>
    <property type="project" value="UniProtKB-KW"/>
</dbReference>
<gene>
    <name evidence="2" type="ORF">BZL30_9473</name>
</gene>
<organism evidence="2 3">
    <name type="scientific">Mycobacterium kansasii</name>
    <dbReference type="NCBI Taxonomy" id="1768"/>
    <lineage>
        <taxon>Bacteria</taxon>
        <taxon>Bacillati</taxon>
        <taxon>Actinomycetota</taxon>
        <taxon>Actinomycetes</taxon>
        <taxon>Mycobacteriales</taxon>
        <taxon>Mycobacteriaceae</taxon>
        <taxon>Mycobacterium</taxon>
    </lineage>
</organism>
<reference evidence="2 3" key="1">
    <citation type="submission" date="2017-02" db="EMBL/GenBank/DDBJ databases">
        <title>Complete genome sequences of Mycobacterium kansasii strains isolated from rhesus macaques.</title>
        <authorList>
            <person name="Panda A."/>
            <person name="Nagaraj S."/>
            <person name="Zhao X."/>
            <person name="Tettelin H."/>
            <person name="Detolla L.J."/>
        </authorList>
    </citation>
    <scope>NUCLEOTIDE SEQUENCE [LARGE SCALE GENOMIC DNA]</scope>
    <source>
        <strain evidence="2 3">11-3813</strain>
    </source>
</reference>